<keyword evidence="2" id="KW-1185">Reference proteome</keyword>
<protein>
    <submittedName>
        <fullName evidence="1">Uncharacterized protein</fullName>
    </submittedName>
</protein>
<dbReference type="Proteomes" id="UP000188276">
    <property type="component" value="Unassembled WGS sequence"/>
</dbReference>
<dbReference type="STRING" id="1123498.VR7878_03699"/>
<dbReference type="AlphaFoldDB" id="A0A1R4LT75"/>
<name>A0A1R4LT75_VIBR1</name>
<evidence type="ECO:0000313" key="1">
    <source>
        <dbReference type="EMBL" id="SJN59802.1"/>
    </source>
</evidence>
<evidence type="ECO:0000313" key="2">
    <source>
        <dbReference type="Proteomes" id="UP000188276"/>
    </source>
</evidence>
<sequence length="125" mass="14121">MHSPKSLLLRIVPKPFESASFPRSETYILIHLIHQIGLQALIHQGCGVVDYAEVVPPLFTIPPPNYSFIVVQWLLIMVLMQDYTQQRIFIQQLKVAYSLVSSAKIDRLLRIITVPVPQAVPGGDF</sequence>
<reference evidence="2" key="1">
    <citation type="submission" date="2017-02" db="EMBL/GenBank/DDBJ databases">
        <authorList>
            <person name="Rodrigo-Torres L."/>
            <person name="Arahal R.D."/>
            <person name="Lucena T."/>
        </authorList>
    </citation>
    <scope>NUCLEOTIDE SEQUENCE [LARGE SCALE GENOMIC DNA]</scope>
    <source>
        <strain evidence="2">CECT 7878</strain>
    </source>
</reference>
<gene>
    <name evidence="1" type="ORF">VR7878_03699</name>
</gene>
<dbReference type="EMBL" id="FULE01000056">
    <property type="protein sequence ID" value="SJN59802.1"/>
    <property type="molecule type" value="Genomic_DNA"/>
</dbReference>
<dbReference type="RefSeq" id="WP_077337545.1">
    <property type="nucleotide sequence ID" value="NZ_FULE01000056.1"/>
</dbReference>
<accession>A0A1R4LT75</accession>
<organism evidence="1 2">
    <name type="scientific">Vibrio ruber (strain DSM 16370 / JCM 11486 / BCRC 17186 / CECT 7878 / LMG 23124 / VR1)</name>
    <dbReference type="NCBI Taxonomy" id="1123498"/>
    <lineage>
        <taxon>Bacteria</taxon>
        <taxon>Pseudomonadati</taxon>
        <taxon>Pseudomonadota</taxon>
        <taxon>Gammaproteobacteria</taxon>
        <taxon>Vibrionales</taxon>
        <taxon>Vibrionaceae</taxon>
        <taxon>Vibrio</taxon>
    </lineage>
</organism>
<proteinExistence type="predicted"/>